<proteinExistence type="predicted"/>
<protein>
    <recommendedName>
        <fullName evidence="6">BHLH domain-containing protein</fullName>
    </recommendedName>
</protein>
<evidence type="ECO:0000259" key="6">
    <source>
        <dbReference type="PROSITE" id="PS50888"/>
    </source>
</evidence>
<dbReference type="CDD" id="cd11453">
    <property type="entry name" value="bHLH_AtBIM_like"/>
    <property type="match status" value="1"/>
</dbReference>
<dbReference type="InterPro" id="IPR044295">
    <property type="entry name" value="BIM1/2/3"/>
</dbReference>
<evidence type="ECO:0000256" key="2">
    <source>
        <dbReference type="ARBA" id="ARBA00023015"/>
    </source>
</evidence>
<reference evidence="7 8" key="1">
    <citation type="submission" date="2022-03" db="EMBL/GenBank/DDBJ databases">
        <authorList>
            <person name="Nunn A."/>
            <person name="Chopra R."/>
            <person name="Nunn A."/>
            <person name="Contreras Garrido A."/>
        </authorList>
    </citation>
    <scope>NUCLEOTIDE SEQUENCE [LARGE SCALE GENOMIC DNA]</scope>
</reference>
<feature type="non-terminal residue" evidence="7">
    <location>
        <position position="1"/>
    </location>
</feature>
<dbReference type="SMART" id="SM00353">
    <property type="entry name" value="HLH"/>
    <property type="match status" value="1"/>
</dbReference>
<evidence type="ECO:0000256" key="3">
    <source>
        <dbReference type="ARBA" id="ARBA00023163"/>
    </source>
</evidence>
<sequence>SFESKSWGRFLRILSDRFSINHQSLGGKSRSFVRILFLQNLNNNNRASDQQRKQAMELPQSRRVAAQGRKKPTHDFLSACSSNSTVHPDPIPTSQAGGYLKTHDFLQPLERVGTRACSKEEDIRVSVETTAASLELKSPHVLPGGVGTYTISHIPYLHHHHQRLPKSEVSPMFTVSQAISNERNAAEEISISNCSSYAANNGFTLWNESVEKKGHTRKQISREGVNIRDAAGTMGQWQGLEQRSSFSSRSSSQSSGLKSQRQSFMDMMKSAKGSSQEDDFDDDDEELLVTRKENNTSTSQCQRVDLRVKVDGKAHGDEQKPNTPRSKHSATEQRRRSKINDRFQMLRKLIPNSDQKRDKASFLLEVIEYINFLQEKVDKYEVAPYQGKLVNWRNYQQPPEGTVPVLADAVPVDMDHQQCLNRAMETTPFTVLGQRNCFFSPESSQLCPVSSSDPAMDGEKLREEDEQEELSVHRGTISISSVYSQGLLKTLTETLQTSGVDLSRSSISVQIKLSKQPQKDDEVHRKVRPRSQSGNENHNDDEKSNNKQTRKQKKLKKTTASETCNGETE</sequence>
<feature type="compositionally biased region" description="Basic and acidic residues" evidence="5">
    <location>
        <begin position="329"/>
        <end position="338"/>
    </location>
</feature>
<accession>A0AAU9RIP2</accession>
<dbReference type="PANTHER" id="PTHR46412:SF17">
    <property type="entry name" value="BHLH DOMAIN-CONTAINING PROTEIN"/>
    <property type="match status" value="1"/>
</dbReference>
<keyword evidence="4" id="KW-0539">Nucleus</keyword>
<dbReference type="GO" id="GO:0006351">
    <property type="term" value="P:DNA-templated transcription"/>
    <property type="evidence" value="ECO:0007669"/>
    <property type="project" value="InterPro"/>
</dbReference>
<dbReference type="GO" id="GO:0046983">
    <property type="term" value="F:protein dimerization activity"/>
    <property type="evidence" value="ECO:0007669"/>
    <property type="project" value="InterPro"/>
</dbReference>
<organism evidence="7 8">
    <name type="scientific">Thlaspi arvense</name>
    <name type="common">Field penny-cress</name>
    <dbReference type="NCBI Taxonomy" id="13288"/>
    <lineage>
        <taxon>Eukaryota</taxon>
        <taxon>Viridiplantae</taxon>
        <taxon>Streptophyta</taxon>
        <taxon>Embryophyta</taxon>
        <taxon>Tracheophyta</taxon>
        <taxon>Spermatophyta</taxon>
        <taxon>Magnoliopsida</taxon>
        <taxon>eudicotyledons</taxon>
        <taxon>Gunneridae</taxon>
        <taxon>Pentapetalae</taxon>
        <taxon>rosids</taxon>
        <taxon>malvids</taxon>
        <taxon>Brassicales</taxon>
        <taxon>Brassicaceae</taxon>
        <taxon>Thlaspideae</taxon>
        <taxon>Thlaspi</taxon>
    </lineage>
</organism>
<dbReference type="Pfam" id="PF00010">
    <property type="entry name" value="HLH"/>
    <property type="match status" value="1"/>
</dbReference>
<name>A0AAU9RIP2_THLAR</name>
<gene>
    <name evidence="7" type="ORF">TAV2_LOCUS6841</name>
</gene>
<dbReference type="InterPro" id="IPR011598">
    <property type="entry name" value="bHLH_dom"/>
</dbReference>
<dbReference type="EMBL" id="OU466858">
    <property type="protein sequence ID" value="CAH2044115.1"/>
    <property type="molecule type" value="Genomic_DNA"/>
</dbReference>
<feature type="compositionally biased region" description="Polar residues" evidence="5">
    <location>
        <begin position="560"/>
        <end position="569"/>
    </location>
</feature>
<keyword evidence="2" id="KW-0805">Transcription regulation</keyword>
<dbReference type="AlphaFoldDB" id="A0AAU9RIP2"/>
<dbReference type="Gene3D" id="4.10.280.10">
    <property type="entry name" value="Helix-loop-helix DNA-binding domain"/>
    <property type="match status" value="1"/>
</dbReference>
<feature type="region of interest" description="Disordered" evidence="5">
    <location>
        <begin position="236"/>
        <end position="283"/>
    </location>
</feature>
<evidence type="ECO:0000313" key="7">
    <source>
        <dbReference type="EMBL" id="CAH2044115.1"/>
    </source>
</evidence>
<feature type="compositionally biased region" description="Basic residues" evidence="5">
    <location>
        <begin position="548"/>
        <end position="557"/>
    </location>
</feature>
<feature type="domain" description="BHLH" evidence="6">
    <location>
        <begin position="323"/>
        <end position="373"/>
    </location>
</feature>
<feature type="compositionally biased region" description="Low complexity" evidence="5">
    <location>
        <begin position="242"/>
        <end position="263"/>
    </location>
</feature>
<dbReference type="GO" id="GO:0003700">
    <property type="term" value="F:DNA-binding transcription factor activity"/>
    <property type="evidence" value="ECO:0007669"/>
    <property type="project" value="InterPro"/>
</dbReference>
<evidence type="ECO:0000313" key="8">
    <source>
        <dbReference type="Proteomes" id="UP000836841"/>
    </source>
</evidence>
<dbReference type="GO" id="GO:0005634">
    <property type="term" value="C:nucleus"/>
    <property type="evidence" value="ECO:0007669"/>
    <property type="project" value="UniProtKB-SubCell"/>
</dbReference>
<dbReference type="PANTHER" id="PTHR46412">
    <property type="entry name" value="BES1-INTERACTING MYC-LIKE PROTEIN"/>
    <property type="match status" value="1"/>
</dbReference>
<dbReference type="PROSITE" id="PS50888">
    <property type="entry name" value="BHLH"/>
    <property type="match status" value="1"/>
</dbReference>
<keyword evidence="3" id="KW-0804">Transcription</keyword>
<keyword evidence="8" id="KW-1185">Reference proteome</keyword>
<dbReference type="InterPro" id="IPR036638">
    <property type="entry name" value="HLH_DNA-bd_sf"/>
</dbReference>
<evidence type="ECO:0000256" key="5">
    <source>
        <dbReference type="SAM" id="MobiDB-lite"/>
    </source>
</evidence>
<feature type="region of interest" description="Disordered" evidence="5">
    <location>
        <begin position="312"/>
        <end position="338"/>
    </location>
</feature>
<dbReference type="SUPFAM" id="SSF47459">
    <property type="entry name" value="HLH, helix-loop-helix DNA-binding domain"/>
    <property type="match status" value="1"/>
</dbReference>
<evidence type="ECO:0000256" key="1">
    <source>
        <dbReference type="ARBA" id="ARBA00004123"/>
    </source>
</evidence>
<feature type="region of interest" description="Disordered" evidence="5">
    <location>
        <begin position="511"/>
        <end position="569"/>
    </location>
</feature>
<comment type="subcellular location">
    <subcellularLocation>
        <location evidence="1">Nucleus</location>
    </subcellularLocation>
</comment>
<evidence type="ECO:0000256" key="4">
    <source>
        <dbReference type="ARBA" id="ARBA00023242"/>
    </source>
</evidence>
<dbReference type="Proteomes" id="UP000836841">
    <property type="component" value="Chromosome 2"/>
</dbReference>